<reference evidence="1" key="1">
    <citation type="journal article" date="2019" name="bioRxiv">
        <title>The Genome of the Zebra Mussel, Dreissena polymorpha: A Resource for Invasive Species Research.</title>
        <authorList>
            <person name="McCartney M.A."/>
            <person name="Auch B."/>
            <person name="Kono T."/>
            <person name="Mallez S."/>
            <person name="Zhang Y."/>
            <person name="Obille A."/>
            <person name="Becker A."/>
            <person name="Abrahante J.E."/>
            <person name="Garbe J."/>
            <person name="Badalamenti J.P."/>
            <person name="Herman A."/>
            <person name="Mangelson H."/>
            <person name="Liachko I."/>
            <person name="Sullivan S."/>
            <person name="Sone E.D."/>
            <person name="Koren S."/>
            <person name="Silverstein K.A.T."/>
            <person name="Beckman K.B."/>
            <person name="Gohl D.M."/>
        </authorList>
    </citation>
    <scope>NUCLEOTIDE SEQUENCE</scope>
    <source>
        <strain evidence="1">Duluth1</strain>
        <tissue evidence="1">Whole animal</tissue>
    </source>
</reference>
<accession>A0A9D4N332</accession>
<keyword evidence="2" id="KW-1185">Reference proteome</keyword>
<comment type="caution">
    <text evidence="1">The sequence shown here is derived from an EMBL/GenBank/DDBJ whole genome shotgun (WGS) entry which is preliminary data.</text>
</comment>
<organism evidence="1 2">
    <name type="scientific">Dreissena polymorpha</name>
    <name type="common">Zebra mussel</name>
    <name type="synonym">Mytilus polymorpha</name>
    <dbReference type="NCBI Taxonomy" id="45954"/>
    <lineage>
        <taxon>Eukaryota</taxon>
        <taxon>Metazoa</taxon>
        <taxon>Spiralia</taxon>
        <taxon>Lophotrochozoa</taxon>
        <taxon>Mollusca</taxon>
        <taxon>Bivalvia</taxon>
        <taxon>Autobranchia</taxon>
        <taxon>Heteroconchia</taxon>
        <taxon>Euheterodonta</taxon>
        <taxon>Imparidentia</taxon>
        <taxon>Neoheterodontei</taxon>
        <taxon>Myida</taxon>
        <taxon>Dreissenoidea</taxon>
        <taxon>Dreissenidae</taxon>
        <taxon>Dreissena</taxon>
    </lineage>
</organism>
<proteinExistence type="predicted"/>
<dbReference type="AlphaFoldDB" id="A0A9D4N332"/>
<evidence type="ECO:0000313" key="2">
    <source>
        <dbReference type="Proteomes" id="UP000828390"/>
    </source>
</evidence>
<sequence>MSTLRSGILRSDDSNNLKKTTLQQFFRFNKKGIKLETSPHSQMSPDTSCNLIFGMHVYLMELHILSDERSRSSFKFKDQLVLKILEKRTQAASLVHVPKRLLSWSLQPLLSRSLTLQNQHWLLSKPIPPPPPAVVVSTKADVLSDVQVPPTYAVTAMFPQPLKSRFHQQL</sequence>
<dbReference type="EMBL" id="JAIWYP010000001">
    <property type="protein sequence ID" value="KAH3886915.1"/>
    <property type="molecule type" value="Genomic_DNA"/>
</dbReference>
<protein>
    <submittedName>
        <fullName evidence="1">Uncharacterized protein</fullName>
    </submittedName>
</protein>
<name>A0A9D4N332_DREPO</name>
<reference evidence="1" key="2">
    <citation type="submission" date="2020-11" db="EMBL/GenBank/DDBJ databases">
        <authorList>
            <person name="McCartney M.A."/>
            <person name="Auch B."/>
            <person name="Kono T."/>
            <person name="Mallez S."/>
            <person name="Becker A."/>
            <person name="Gohl D.M."/>
            <person name="Silverstein K.A.T."/>
            <person name="Koren S."/>
            <person name="Bechman K.B."/>
            <person name="Herman A."/>
            <person name="Abrahante J.E."/>
            <person name="Garbe J."/>
        </authorList>
    </citation>
    <scope>NUCLEOTIDE SEQUENCE</scope>
    <source>
        <strain evidence="1">Duluth1</strain>
        <tissue evidence="1">Whole animal</tissue>
    </source>
</reference>
<evidence type="ECO:0000313" key="1">
    <source>
        <dbReference type="EMBL" id="KAH3886915.1"/>
    </source>
</evidence>
<dbReference type="Proteomes" id="UP000828390">
    <property type="component" value="Unassembled WGS sequence"/>
</dbReference>
<gene>
    <name evidence="1" type="ORF">DPMN_010928</name>
</gene>